<dbReference type="AlphaFoldDB" id="A0AAD6EJF6"/>
<keyword evidence="6" id="KW-0833">Ubl conjugation pathway</keyword>
<feature type="domain" description="RING-type" evidence="10">
    <location>
        <begin position="325"/>
        <end position="629"/>
    </location>
</feature>
<feature type="region of interest" description="Disordered" evidence="8">
    <location>
        <begin position="153"/>
        <end position="185"/>
    </location>
</feature>
<dbReference type="PROSITE" id="PS51873">
    <property type="entry name" value="TRIAD"/>
    <property type="match status" value="1"/>
</dbReference>
<feature type="compositionally biased region" description="Low complexity" evidence="8">
    <location>
        <begin position="29"/>
        <end position="39"/>
    </location>
</feature>
<gene>
    <name evidence="11" type="ORF">N7537_002646</name>
</gene>
<dbReference type="RefSeq" id="XP_056758699.1">
    <property type="nucleotide sequence ID" value="XM_056893704.1"/>
</dbReference>
<feature type="region of interest" description="Disordered" evidence="8">
    <location>
        <begin position="616"/>
        <end position="641"/>
    </location>
</feature>
<dbReference type="InterPro" id="IPR047544">
    <property type="entry name" value="RING-HC_RBR_RNF216"/>
</dbReference>
<feature type="compositionally biased region" description="Basic and acidic residues" evidence="8">
    <location>
        <begin position="84"/>
        <end position="94"/>
    </location>
</feature>
<dbReference type="InterPro" id="IPR058758">
    <property type="entry name" value="UBA_RNF216"/>
</dbReference>
<dbReference type="InterPro" id="IPR044066">
    <property type="entry name" value="TRIAD_supradom"/>
</dbReference>
<dbReference type="Gene3D" id="1.20.120.1750">
    <property type="match status" value="1"/>
</dbReference>
<keyword evidence="3" id="KW-0479">Metal-binding</keyword>
<evidence type="ECO:0000313" key="12">
    <source>
        <dbReference type="Proteomes" id="UP001213799"/>
    </source>
</evidence>
<proteinExistence type="predicted"/>
<dbReference type="Pfam" id="PF26200">
    <property type="entry name" value="Rcat_RNF216"/>
    <property type="match status" value="2"/>
</dbReference>
<dbReference type="GO" id="GO:0016740">
    <property type="term" value="F:transferase activity"/>
    <property type="evidence" value="ECO:0007669"/>
    <property type="project" value="UniProtKB-KW"/>
</dbReference>
<evidence type="ECO:0000256" key="6">
    <source>
        <dbReference type="ARBA" id="ARBA00022786"/>
    </source>
</evidence>
<feature type="compositionally biased region" description="Basic and acidic residues" evidence="8">
    <location>
        <begin position="688"/>
        <end position="697"/>
    </location>
</feature>
<sequence>MVLSLPVPGFSKSSTSRPADGTQSHRKSASGSSTSSSSSRNARKPSLGQTGSSPNSYSITLEALRNNPFGSTSRSRGPVQLSAHETEEHKREQEELNTALETLVLIFPDVQIEVFRELLLRFDGQSRLQVCVEELLRHKKNWVSGRWNLPEGTTEAEAEGNALPSPGGDNFARHDAGKGGLVPPDERFRSDEYKAAVRMAMTREYNGLNKSTVEAVLAEVNFSYARARPMLRDLSRRTWRATFNSMFPSFRRKKDREEHPLLAWHRRADGELVPFLKETGCNELDAELHEMLLAPLLRQKREEQHDKDFRFASELNEKEAQELNALYECECCFADVTFEQIATCSTNIHIICYHCIQRTVYEALFGQGWGKSVDLERSTLKCLAPLSIGSCEGCLHPEIVKQAILLDTAGFETYRKFEDRLSSEALMKSQLKLVRCPFCSYAEIDPVYHPSTHGVRWRFRRDGGIIPTILMTLLLLDLVPLLVIPVIILLLLDPATATAVFGNAIRNLCLKIRPKRFTCVNPSCSRISCMTCHKSWRDPHVCHEPLLLDLRATVEAARTAAVKRTCPRCCLSFVKSSGCNKLTCVCGYSMCYLCRKALGPPIQTTAPARAPRGLDAFDGPADIPHDPFDDEQVAGNLSDDNEFEEPEGYKHFCEHFRINPGSRCTECTKCNLYQAEDEEAVARRAGEKAEREWRIRQGDSGTSNPTSAAGFRNVNHDLSAGADSHSTNRRATASIWDLQLTSSSKPWAYWLCDVWADGRWKLEGQAFADWIVERVVEVEDACSYQMYGGYSAHGGRPMMKGR</sequence>
<keyword evidence="4" id="KW-0677">Repeat</keyword>
<evidence type="ECO:0000256" key="3">
    <source>
        <dbReference type="ARBA" id="ARBA00022723"/>
    </source>
</evidence>
<feature type="transmembrane region" description="Helical" evidence="9">
    <location>
        <begin position="465"/>
        <end position="492"/>
    </location>
</feature>
<evidence type="ECO:0000256" key="5">
    <source>
        <dbReference type="ARBA" id="ARBA00022771"/>
    </source>
</evidence>
<dbReference type="GeneID" id="81583946"/>
<keyword evidence="9" id="KW-1133">Transmembrane helix</keyword>
<dbReference type="GO" id="GO:0008270">
    <property type="term" value="F:zinc ion binding"/>
    <property type="evidence" value="ECO:0007669"/>
    <property type="project" value="UniProtKB-KW"/>
</dbReference>
<dbReference type="InterPro" id="IPR051628">
    <property type="entry name" value="LUBAC_E3_Ligases"/>
</dbReference>
<keyword evidence="5" id="KW-0863">Zinc-finger</keyword>
<dbReference type="PANTHER" id="PTHR22770">
    <property type="entry name" value="UBIQUITIN CONJUGATING ENZYME 7 INTERACTING PROTEIN-RELATED"/>
    <property type="match status" value="1"/>
</dbReference>
<dbReference type="CDD" id="cd20353">
    <property type="entry name" value="Rcat_RBR_RNF216"/>
    <property type="match status" value="1"/>
</dbReference>
<evidence type="ECO:0000313" key="11">
    <source>
        <dbReference type="EMBL" id="KAJ5617532.1"/>
    </source>
</evidence>
<evidence type="ECO:0000256" key="9">
    <source>
        <dbReference type="SAM" id="Phobius"/>
    </source>
</evidence>
<evidence type="ECO:0000256" key="1">
    <source>
        <dbReference type="ARBA" id="ARBA00004906"/>
    </source>
</evidence>
<comment type="pathway">
    <text evidence="1">Protein modification; protein ubiquitination.</text>
</comment>
<feature type="region of interest" description="Disordered" evidence="8">
    <location>
        <begin position="688"/>
        <end position="713"/>
    </location>
</feature>
<name>A0AAD6EJF6_9EURO</name>
<dbReference type="CDD" id="cd16630">
    <property type="entry name" value="RING-HC_RBR_RNF216"/>
    <property type="match status" value="1"/>
</dbReference>
<protein>
    <recommendedName>
        <fullName evidence="10">RING-type domain-containing protein</fullName>
    </recommendedName>
</protein>
<dbReference type="EMBL" id="JAQJAE010000001">
    <property type="protein sequence ID" value="KAJ5617532.1"/>
    <property type="molecule type" value="Genomic_DNA"/>
</dbReference>
<keyword evidence="2" id="KW-0808">Transferase</keyword>
<dbReference type="PANTHER" id="PTHR22770:SF42">
    <property type="entry name" value="FINGER PROTEIN (ZIN), PUTATIVE (AFU_ORTHOLOGUE AFUA_4G03910)-RELATED"/>
    <property type="match status" value="1"/>
</dbReference>
<evidence type="ECO:0000256" key="2">
    <source>
        <dbReference type="ARBA" id="ARBA00022679"/>
    </source>
</evidence>
<dbReference type="Pfam" id="PF26112">
    <property type="entry name" value="UBA_RNF216"/>
    <property type="match status" value="1"/>
</dbReference>
<dbReference type="SUPFAM" id="SSF57850">
    <property type="entry name" value="RING/U-box"/>
    <property type="match status" value="1"/>
</dbReference>
<feature type="compositionally biased region" description="Polar residues" evidence="8">
    <location>
        <begin position="47"/>
        <end position="59"/>
    </location>
</feature>
<accession>A0AAD6EJF6</accession>
<evidence type="ECO:0000256" key="4">
    <source>
        <dbReference type="ARBA" id="ARBA00022737"/>
    </source>
</evidence>
<keyword evidence="7" id="KW-0862">Zinc</keyword>
<keyword evidence="9" id="KW-0472">Membrane</keyword>
<feature type="region of interest" description="Disordered" evidence="8">
    <location>
        <begin position="1"/>
        <end position="94"/>
    </location>
</feature>
<evidence type="ECO:0000256" key="7">
    <source>
        <dbReference type="ARBA" id="ARBA00022833"/>
    </source>
</evidence>
<keyword evidence="12" id="KW-1185">Reference proteome</keyword>
<comment type="caution">
    <text evidence="11">The sequence shown here is derived from an EMBL/GenBank/DDBJ whole genome shotgun (WGS) entry which is preliminary data.</text>
</comment>
<evidence type="ECO:0000256" key="8">
    <source>
        <dbReference type="SAM" id="MobiDB-lite"/>
    </source>
</evidence>
<organism evidence="11 12">
    <name type="scientific">Penicillium hordei</name>
    <dbReference type="NCBI Taxonomy" id="40994"/>
    <lineage>
        <taxon>Eukaryota</taxon>
        <taxon>Fungi</taxon>
        <taxon>Dikarya</taxon>
        <taxon>Ascomycota</taxon>
        <taxon>Pezizomycotina</taxon>
        <taxon>Eurotiomycetes</taxon>
        <taxon>Eurotiomycetidae</taxon>
        <taxon>Eurotiales</taxon>
        <taxon>Aspergillaceae</taxon>
        <taxon>Penicillium</taxon>
    </lineage>
</organism>
<reference evidence="11" key="2">
    <citation type="submission" date="2023-01" db="EMBL/GenBank/DDBJ databases">
        <authorList>
            <person name="Petersen C."/>
        </authorList>
    </citation>
    <scope>NUCLEOTIDE SEQUENCE</scope>
    <source>
        <strain evidence="11">IBT 12815</strain>
    </source>
</reference>
<reference evidence="11" key="1">
    <citation type="journal article" date="2023" name="IMA Fungus">
        <title>Comparative genomic study of the Penicillium genus elucidates a diverse pangenome and 15 lateral gene transfer events.</title>
        <authorList>
            <person name="Petersen C."/>
            <person name="Sorensen T."/>
            <person name="Nielsen M.R."/>
            <person name="Sondergaard T.E."/>
            <person name="Sorensen J.L."/>
            <person name="Fitzpatrick D.A."/>
            <person name="Frisvad J.C."/>
            <person name="Nielsen K.L."/>
        </authorList>
    </citation>
    <scope>NUCLEOTIDE SEQUENCE</scope>
    <source>
        <strain evidence="11">IBT 12815</strain>
    </source>
</reference>
<evidence type="ECO:0000259" key="10">
    <source>
        <dbReference type="PROSITE" id="PS51873"/>
    </source>
</evidence>
<keyword evidence="9" id="KW-0812">Transmembrane</keyword>
<dbReference type="Pfam" id="PF26191">
    <property type="entry name" value="RING-HC_RBR_RNF216"/>
    <property type="match status" value="1"/>
</dbReference>
<dbReference type="InterPro" id="IPR047546">
    <property type="entry name" value="Rcat_RBR_RNF216"/>
</dbReference>
<dbReference type="Proteomes" id="UP001213799">
    <property type="component" value="Unassembled WGS sequence"/>
</dbReference>